<keyword evidence="2" id="KW-1185">Reference proteome</keyword>
<dbReference type="AlphaFoldDB" id="A0A5B7I7K9"/>
<comment type="caution">
    <text evidence="1">The sequence shown here is derived from an EMBL/GenBank/DDBJ whole genome shotgun (WGS) entry which is preliminary data.</text>
</comment>
<proteinExistence type="predicted"/>
<gene>
    <name evidence="1" type="ORF">E2C01_071193</name>
</gene>
<dbReference type="Proteomes" id="UP000324222">
    <property type="component" value="Unassembled WGS sequence"/>
</dbReference>
<evidence type="ECO:0000313" key="1">
    <source>
        <dbReference type="EMBL" id="MPC76764.1"/>
    </source>
</evidence>
<name>A0A5B7I7K9_PORTR</name>
<protein>
    <submittedName>
        <fullName evidence="1">Uncharacterized protein</fullName>
    </submittedName>
</protein>
<evidence type="ECO:0000313" key="2">
    <source>
        <dbReference type="Proteomes" id="UP000324222"/>
    </source>
</evidence>
<reference evidence="1 2" key="1">
    <citation type="submission" date="2019-05" db="EMBL/GenBank/DDBJ databases">
        <title>Another draft genome of Portunus trituberculatus and its Hox gene families provides insights of decapod evolution.</title>
        <authorList>
            <person name="Jeong J.-H."/>
            <person name="Song I."/>
            <person name="Kim S."/>
            <person name="Choi T."/>
            <person name="Kim D."/>
            <person name="Ryu S."/>
            <person name="Kim W."/>
        </authorList>
    </citation>
    <scope>NUCLEOTIDE SEQUENCE [LARGE SCALE GENOMIC DNA]</scope>
    <source>
        <tissue evidence="1">Muscle</tissue>
    </source>
</reference>
<sequence length="147" mass="15815">MVIRVGDQKAVTAAIPYVLHHRGKTLASHGAVTDLPITLPTPPSPHLAAATATRRRGSASHWAFTAGPLTRAAVAATDGFRIAAAWQTPATSPLLTLRDFASQRPGKHLLHHHYRCRRRPVKDSSQTSCHSTPAATTTTSLWCCHCT</sequence>
<accession>A0A5B7I7K9</accession>
<organism evidence="1 2">
    <name type="scientific">Portunus trituberculatus</name>
    <name type="common">Swimming crab</name>
    <name type="synonym">Neptunus trituberculatus</name>
    <dbReference type="NCBI Taxonomy" id="210409"/>
    <lineage>
        <taxon>Eukaryota</taxon>
        <taxon>Metazoa</taxon>
        <taxon>Ecdysozoa</taxon>
        <taxon>Arthropoda</taxon>
        <taxon>Crustacea</taxon>
        <taxon>Multicrustacea</taxon>
        <taxon>Malacostraca</taxon>
        <taxon>Eumalacostraca</taxon>
        <taxon>Eucarida</taxon>
        <taxon>Decapoda</taxon>
        <taxon>Pleocyemata</taxon>
        <taxon>Brachyura</taxon>
        <taxon>Eubrachyura</taxon>
        <taxon>Portunoidea</taxon>
        <taxon>Portunidae</taxon>
        <taxon>Portuninae</taxon>
        <taxon>Portunus</taxon>
    </lineage>
</organism>
<dbReference type="EMBL" id="VSRR010044149">
    <property type="protein sequence ID" value="MPC76764.1"/>
    <property type="molecule type" value="Genomic_DNA"/>
</dbReference>